<dbReference type="Proteomes" id="UP000250140">
    <property type="component" value="Unassembled WGS sequence"/>
</dbReference>
<name>A0A8E2FE19_9PEZI</name>
<evidence type="ECO:0000313" key="2">
    <source>
        <dbReference type="Proteomes" id="UP000250140"/>
    </source>
</evidence>
<proteinExistence type="predicted"/>
<protein>
    <submittedName>
        <fullName evidence="1">Uncharacterized protein</fullName>
    </submittedName>
</protein>
<keyword evidence="2" id="KW-1185">Reference proteome</keyword>
<gene>
    <name evidence="1" type="ORF">AOQ84DRAFT_150101</name>
</gene>
<dbReference type="AlphaFoldDB" id="A0A8E2FE19"/>
<dbReference type="EMBL" id="KV748448">
    <property type="protein sequence ID" value="OCL15432.1"/>
    <property type="molecule type" value="Genomic_DNA"/>
</dbReference>
<organism evidence="1 2">
    <name type="scientific">Glonium stellatum</name>
    <dbReference type="NCBI Taxonomy" id="574774"/>
    <lineage>
        <taxon>Eukaryota</taxon>
        <taxon>Fungi</taxon>
        <taxon>Dikarya</taxon>
        <taxon>Ascomycota</taxon>
        <taxon>Pezizomycotina</taxon>
        <taxon>Dothideomycetes</taxon>
        <taxon>Pleosporomycetidae</taxon>
        <taxon>Gloniales</taxon>
        <taxon>Gloniaceae</taxon>
        <taxon>Glonium</taxon>
    </lineage>
</organism>
<evidence type="ECO:0000313" key="1">
    <source>
        <dbReference type="EMBL" id="OCL15432.1"/>
    </source>
</evidence>
<sequence>MIGLRRVHLCPCIKKKYDNLDCVKIDASRYATAGASPALGDVVPPSPPEGTSTKNNNQAGWPYAVCACCCDLPRAGLLNGREPCNMLSAFLTTSNSPRVLLSFWRNSTVWPESPTPSARQLRGLGIFLHVHFQTQSVWYACGVPGPKARPSP</sequence>
<reference evidence="1 2" key="1">
    <citation type="journal article" date="2016" name="Nat. Commun.">
        <title>Ectomycorrhizal ecology is imprinted in the genome of the dominant symbiotic fungus Cenococcum geophilum.</title>
        <authorList>
            <consortium name="DOE Joint Genome Institute"/>
            <person name="Peter M."/>
            <person name="Kohler A."/>
            <person name="Ohm R.A."/>
            <person name="Kuo A."/>
            <person name="Krutzmann J."/>
            <person name="Morin E."/>
            <person name="Arend M."/>
            <person name="Barry K.W."/>
            <person name="Binder M."/>
            <person name="Choi C."/>
            <person name="Clum A."/>
            <person name="Copeland A."/>
            <person name="Grisel N."/>
            <person name="Haridas S."/>
            <person name="Kipfer T."/>
            <person name="LaButti K."/>
            <person name="Lindquist E."/>
            <person name="Lipzen A."/>
            <person name="Maire R."/>
            <person name="Meier B."/>
            <person name="Mihaltcheva S."/>
            <person name="Molinier V."/>
            <person name="Murat C."/>
            <person name="Poggeler S."/>
            <person name="Quandt C.A."/>
            <person name="Sperisen C."/>
            <person name="Tritt A."/>
            <person name="Tisserant E."/>
            <person name="Crous P.W."/>
            <person name="Henrissat B."/>
            <person name="Nehls U."/>
            <person name="Egli S."/>
            <person name="Spatafora J.W."/>
            <person name="Grigoriev I.V."/>
            <person name="Martin F.M."/>
        </authorList>
    </citation>
    <scope>NUCLEOTIDE SEQUENCE [LARGE SCALE GENOMIC DNA]</scope>
    <source>
        <strain evidence="1 2">CBS 207.34</strain>
    </source>
</reference>
<accession>A0A8E2FE19</accession>